<feature type="compositionally biased region" description="Basic and acidic residues" evidence="1">
    <location>
        <begin position="134"/>
        <end position="145"/>
    </location>
</feature>
<gene>
    <name evidence="2" type="ORF">ILYODFUR_029739</name>
</gene>
<evidence type="ECO:0000256" key="1">
    <source>
        <dbReference type="SAM" id="MobiDB-lite"/>
    </source>
</evidence>
<feature type="compositionally biased region" description="Polar residues" evidence="1">
    <location>
        <begin position="15"/>
        <end position="24"/>
    </location>
</feature>
<organism evidence="2 3">
    <name type="scientific">Ilyodon furcidens</name>
    <name type="common">goldbreast splitfin</name>
    <dbReference type="NCBI Taxonomy" id="33524"/>
    <lineage>
        <taxon>Eukaryota</taxon>
        <taxon>Metazoa</taxon>
        <taxon>Chordata</taxon>
        <taxon>Craniata</taxon>
        <taxon>Vertebrata</taxon>
        <taxon>Euteleostomi</taxon>
        <taxon>Actinopterygii</taxon>
        <taxon>Neopterygii</taxon>
        <taxon>Teleostei</taxon>
        <taxon>Neoteleostei</taxon>
        <taxon>Acanthomorphata</taxon>
        <taxon>Ovalentaria</taxon>
        <taxon>Atherinomorphae</taxon>
        <taxon>Cyprinodontiformes</taxon>
        <taxon>Goodeidae</taxon>
        <taxon>Ilyodon</taxon>
    </lineage>
</organism>
<feature type="compositionally biased region" description="Polar residues" evidence="1">
    <location>
        <begin position="254"/>
        <end position="264"/>
    </location>
</feature>
<accession>A0ABV0U9K5</accession>
<feature type="compositionally biased region" description="Low complexity" evidence="1">
    <location>
        <begin position="228"/>
        <end position="240"/>
    </location>
</feature>
<reference evidence="2 3" key="1">
    <citation type="submission" date="2021-06" db="EMBL/GenBank/DDBJ databases">
        <authorList>
            <person name="Palmer J.M."/>
        </authorList>
    </citation>
    <scope>NUCLEOTIDE SEQUENCE [LARGE SCALE GENOMIC DNA]</scope>
    <source>
        <strain evidence="3">if_2019</strain>
        <tissue evidence="2">Muscle</tissue>
    </source>
</reference>
<evidence type="ECO:0000313" key="3">
    <source>
        <dbReference type="Proteomes" id="UP001482620"/>
    </source>
</evidence>
<dbReference type="Proteomes" id="UP001482620">
    <property type="component" value="Unassembled WGS sequence"/>
</dbReference>
<sequence>MNPDMNLPTVPPPTRTQMSNTCPRTQPKPHGCRPPILLYGTPRRTKQAGQPHHQSEATSQSALHTARPRPPRWSPMPPQLTDQALKPGTRIQGNPNDPERAEKPAPDNPPDPNLYPSPDPNQKARSLSWPPTPDGKRGTGPENRPKTSQTPILSPNTQSPARRSHGPPTKRSQPEACAARPNYRKKSGPAGRTQPEYATQRRAHDQHAQPPPNHGAEPTECPVPDAWQRTTATTRQAGQQNTSHTKGANKKHPTQNGRPTQMQAPGQHRHMHAPQTNEPRPPWPTRKSSRPRDAPPRPPPCPREIHQPSKQKGDTERPHH</sequence>
<feature type="non-terminal residue" evidence="2">
    <location>
        <position position="320"/>
    </location>
</feature>
<feature type="region of interest" description="Disordered" evidence="1">
    <location>
        <begin position="1"/>
        <end position="320"/>
    </location>
</feature>
<keyword evidence="3" id="KW-1185">Reference proteome</keyword>
<protein>
    <submittedName>
        <fullName evidence="2">Uncharacterized protein</fullName>
    </submittedName>
</protein>
<feature type="compositionally biased region" description="Basic and acidic residues" evidence="1">
    <location>
        <begin position="303"/>
        <end position="320"/>
    </location>
</feature>
<comment type="caution">
    <text evidence="2">The sequence shown here is derived from an EMBL/GenBank/DDBJ whole genome shotgun (WGS) entry which is preliminary data.</text>
</comment>
<feature type="compositionally biased region" description="Pro residues" evidence="1">
    <location>
        <begin position="106"/>
        <end position="119"/>
    </location>
</feature>
<feature type="compositionally biased region" description="Polar residues" evidence="1">
    <location>
        <begin position="146"/>
        <end position="161"/>
    </location>
</feature>
<evidence type="ECO:0000313" key="2">
    <source>
        <dbReference type="EMBL" id="MEQ2241860.1"/>
    </source>
</evidence>
<dbReference type="EMBL" id="JAHRIQ010062205">
    <property type="protein sequence ID" value="MEQ2241860.1"/>
    <property type="molecule type" value="Genomic_DNA"/>
</dbReference>
<proteinExistence type="predicted"/>
<name>A0ABV0U9K5_9TELE</name>